<protein>
    <submittedName>
        <fullName evidence="1">Uncharacterized protein</fullName>
    </submittedName>
</protein>
<accession>A0A0G4IBK0</accession>
<gene>
    <name evidence="1" type="ORF">Cvel_2217</name>
</gene>
<dbReference type="PhylomeDB" id="A0A0G4IBK0"/>
<reference evidence="1" key="1">
    <citation type="submission" date="2014-11" db="EMBL/GenBank/DDBJ databases">
        <authorList>
            <person name="Otto D Thomas"/>
            <person name="Naeem Raeece"/>
        </authorList>
    </citation>
    <scope>NUCLEOTIDE SEQUENCE</scope>
</reference>
<name>A0A0G4IBK0_9ALVE</name>
<dbReference type="AlphaFoldDB" id="A0A0G4IBK0"/>
<organism evidence="1">
    <name type="scientific">Chromera velia CCMP2878</name>
    <dbReference type="NCBI Taxonomy" id="1169474"/>
    <lineage>
        <taxon>Eukaryota</taxon>
        <taxon>Sar</taxon>
        <taxon>Alveolata</taxon>
        <taxon>Colpodellida</taxon>
        <taxon>Chromeraceae</taxon>
        <taxon>Chromera</taxon>
    </lineage>
</organism>
<sequence>MAETATGGEGAGMLGTGLTKDAKNRHKAFLKFFVTDRGELENDFLFKSFKLTDEIFTKPPQELYKCICPNDICRFLTKLAFDRPTFDSKNPKHRPIHKRADTLEAYRRDVGLCLGYGSEDYKKDPRTGAVSGSPAFSDVIRNLIKKVKDFQDRDEGAESKETRAFEFEEVLACLQLNEELEEKEKGTATEDEQAQRISIRGVWTL</sequence>
<proteinExistence type="predicted"/>
<dbReference type="EMBL" id="CDMZ01005798">
    <property type="protein sequence ID" value="CEM54580.1"/>
    <property type="molecule type" value="Genomic_DNA"/>
</dbReference>
<dbReference type="VEuPathDB" id="CryptoDB:Cvel_2217"/>
<evidence type="ECO:0000313" key="1">
    <source>
        <dbReference type="EMBL" id="CEM54580.1"/>
    </source>
</evidence>